<dbReference type="EMBL" id="CACRTW010000049">
    <property type="protein sequence ID" value="VYU34938.1"/>
    <property type="molecule type" value="Genomic_DNA"/>
</dbReference>
<dbReference type="AlphaFoldDB" id="A0A6N3E5A5"/>
<dbReference type="InterPro" id="IPR006311">
    <property type="entry name" value="TAT_signal"/>
</dbReference>
<dbReference type="RefSeq" id="WP_156600731.1">
    <property type="nucleotide sequence ID" value="NZ_CACRTW010000049.1"/>
</dbReference>
<name>A0A6N3E5A5_9ACTN</name>
<gene>
    <name evidence="2" type="ORF">CALFYP39_02093</name>
</gene>
<organism evidence="2">
    <name type="scientific">Collinsella aerofaciens</name>
    <dbReference type="NCBI Taxonomy" id="74426"/>
    <lineage>
        <taxon>Bacteria</taxon>
        <taxon>Bacillati</taxon>
        <taxon>Actinomycetota</taxon>
        <taxon>Coriobacteriia</taxon>
        <taxon>Coriobacteriales</taxon>
        <taxon>Coriobacteriaceae</taxon>
        <taxon>Collinsella</taxon>
    </lineage>
</organism>
<protein>
    <submittedName>
        <fullName evidence="2">Uncharacterized protein</fullName>
    </submittedName>
</protein>
<sequence length="971" mass="106621">MRSDKNNSEQPADKSLIETPVSRRGLFAALAVAAGLGLLGANDALGWDYWGQNARINQGAWDMYGMINGKINCCRGRSNPTNQCMGWANDWTEWYAFRYAYVQILRYALNLQVECDYENELWFHLSFYPLTACGDTNYNPNGKRIWFAADHDNLGAIKEDEQENNIVTFDGNLTNEELGVGTGRHDTGWKHYQYHDTGKWYRRTSKDVSHRWCADLNIFNIYVEGVSHDETVDALHSQTGWLTSTVEQTYLTSEDIQGIVCRVHAADDDSLNWDVGNASIKDCMDLYQQIFKGNYNQLFLTEFSKVRDDSYFDDWGPVPGFLTTFRPAHVADASCAVNALGGGPWDGKEFNHVANTQPFEINRAGVASRASAWWVTKAFSEGTPLFEDGAVAIISDASGLCVNRPNATQTRPFKLNLFHNGYKGGVAGDRASAWVVEEVPFTGSLSLNDGSKELGAGETVTCSDPLLSCTPCHNWSDVKGNNDGTAVSDFMYRWYFADTDEVPHDCSGASIIGSCHLSNFGDMPDCPAYRHVGMNMSAKMCIEAISLRLDGSPWQGSICYSMLAKGGEWSDAAADGARIGEGGKSLRWSAVKVWLTGEVSQHFDLEVRAFNSNLSWTGGYVSGHDLDFASVNGFGDLKGVNELRCVQVDLIPKPKGAKVLREFSKGSRRLSLTDQELDSLSGRYLSCVVQQVFPTELRSGIDFDSPLVSRFHGSVSAGPVHVGGIKVVYHADGIDDESVVFTETVHAGPHTASVDATSAAIKTHCNLNDHFDEDPSTGFTGWFMDKGLTASYGGSELSTGDELHLYGRNRCTVRIDYAEGSLRPEEGMLFREGASDSAPVVAGALDLVDFARSAETHALDGLTLQAIGDDGVGHKAVYWGERVAPARPRSVYSKRSDGTWRRYVAECWLTSAGGGFLDRVRQGEAGHHALRQVVRGAVRWRRQRKEVNIIRDGGAASVPSPRTSLVGGARR</sequence>
<evidence type="ECO:0000313" key="2">
    <source>
        <dbReference type="EMBL" id="VYU34938.1"/>
    </source>
</evidence>
<evidence type="ECO:0000256" key="1">
    <source>
        <dbReference type="SAM" id="MobiDB-lite"/>
    </source>
</evidence>
<feature type="region of interest" description="Disordered" evidence="1">
    <location>
        <begin position="951"/>
        <end position="971"/>
    </location>
</feature>
<accession>A0A6N3E5A5</accession>
<reference evidence="2" key="1">
    <citation type="submission" date="2019-11" db="EMBL/GenBank/DDBJ databases">
        <authorList>
            <person name="Feng L."/>
        </authorList>
    </citation>
    <scope>NUCLEOTIDE SEQUENCE</scope>
    <source>
        <strain evidence="2">CaerofaciensLFYP39</strain>
    </source>
</reference>
<proteinExistence type="predicted"/>
<dbReference type="PROSITE" id="PS51318">
    <property type="entry name" value="TAT"/>
    <property type="match status" value="1"/>
</dbReference>